<dbReference type="GO" id="GO:0005524">
    <property type="term" value="F:ATP binding"/>
    <property type="evidence" value="ECO:0007669"/>
    <property type="project" value="UniProtKB-KW"/>
</dbReference>
<dbReference type="InterPro" id="IPR038718">
    <property type="entry name" value="SNF2-like_sf"/>
</dbReference>
<dbReference type="PANTHER" id="PTHR45626:SF22">
    <property type="entry name" value="DNA REPAIR PROTEIN RAD5"/>
    <property type="match status" value="1"/>
</dbReference>
<dbReference type="SUPFAM" id="SSF52540">
    <property type="entry name" value="P-loop containing nucleoside triphosphate hydrolases"/>
    <property type="match status" value="1"/>
</dbReference>
<proteinExistence type="predicted"/>
<keyword evidence="1" id="KW-0547">Nucleotide-binding</keyword>
<dbReference type="RefSeq" id="XP_024404887.1">
    <property type="nucleotide sequence ID" value="XM_024550378.1"/>
</dbReference>
<protein>
    <recommendedName>
        <fullName evidence="5">SNF2 N-terminal domain-containing protein</fullName>
    </recommendedName>
</protein>
<evidence type="ECO:0000313" key="7">
    <source>
        <dbReference type="Proteomes" id="UP000054821"/>
    </source>
</evidence>
<dbReference type="GO" id="GO:0006281">
    <property type="term" value="P:DNA repair"/>
    <property type="evidence" value="ECO:0007669"/>
    <property type="project" value="TreeGrafter"/>
</dbReference>
<accession>A0A2P4ZE50</accession>
<dbReference type="GO" id="GO:0008094">
    <property type="term" value="F:ATP-dependent activity, acting on DNA"/>
    <property type="evidence" value="ECO:0007669"/>
    <property type="project" value="TreeGrafter"/>
</dbReference>
<dbReference type="AlphaFoldDB" id="A0A2P4ZE50"/>
<evidence type="ECO:0000256" key="1">
    <source>
        <dbReference type="ARBA" id="ARBA00022741"/>
    </source>
</evidence>
<dbReference type="PANTHER" id="PTHR45626">
    <property type="entry name" value="TRANSCRIPTION TERMINATION FACTOR 2-RELATED"/>
    <property type="match status" value="1"/>
</dbReference>
<gene>
    <name evidence="6" type="ORF">TGAM01_v208634</name>
</gene>
<dbReference type="InterPro" id="IPR050628">
    <property type="entry name" value="SNF2_RAD54_helicase_TF"/>
</dbReference>
<reference evidence="6 7" key="1">
    <citation type="journal article" date="2016" name="Genome Announc.">
        <title>Draft Whole-Genome Sequence of Trichoderma gamsii T6085, a Promising Biocontrol Agent of Fusarium Head Blight on Wheat.</title>
        <authorList>
            <person name="Baroncelli R."/>
            <person name="Zapparata A."/>
            <person name="Piaggeschi G."/>
            <person name="Sarrocco S."/>
            <person name="Vannacci G."/>
        </authorList>
    </citation>
    <scope>NUCLEOTIDE SEQUENCE [LARGE SCALE GENOMIC DNA]</scope>
    <source>
        <strain evidence="6 7">T6085</strain>
    </source>
</reference>
<dbReference type="Gene3D" id="3.40.50.10810">
    <property type="entry name" value="Tandem AAA-ATPase domain"/>
    <property type="match status" value="1"/>
</dbReference>
<organism evidence="6 7">
    <name type="scientific">Trichoderma gamsii</name>
    <dbReference type="NCBI Taxonomy" id="398673"/>
    <lineage>
        <taxon>Eukaryota</taxon>
        <taxon>Fungi</taxon>
        <taxon>Dikarya</taxon>
        <taxon>Ascomycota</taxon>
        <taxon>Pezizomycotina</taxon>
        <taxon>Sordariomycetes</taxon>
        <taxon>Hypocreomycetidae</taxon>
        <taxon>Hypocreales</taxon>
        <taxon>Hypocreaceae</taxon>
        <taxon>Trichoderma</taxon>
    </lineage>
</organism>
<keyword evidence="2" id="KW-0378">Hydrolase</keyword>
<dbReference type="GO" id="GO:0005634">
    <property type="term" value="C:nucleus"/>
    <property type="evidence" value="ECO:0007669"/>
    <property type="project" value="TreeGrafter"/>
</dbReference>
<feature type="region of interest" description="Disordered" evidence="4">
    <location>
        <begin position="1"/>
        <end position="51"/>
    </location>
</feature>
<dbReference type="InterPro" id="IPR027417">
    <property type="entry name" value="P-loop_NTPase"/>
</dbReference>
<dbReference type="GeneID" id="29986327"/>
<dbReference type="GO" id="GO:0016787">
    <property type="term" value="F:hydrolase activity"/>
    <property type="evidence" value="ECO:0007669"/>
    <property type="project" value="UniProtKB-KW"/>
</dbReference>
<keyword evidence="7" id="KW-1185">Reference proteome</keyword>
<evidence type="ECO:0000313" key="6">
    <source>
        <dbReference type="EMBL" id="PON22550.1"/>
    </source>
</evidence>
<evidence type="ECO:0000256" key="4">
    <source>
        <dbReference type="SAM" id="MobiDB-lite"/>
    </source>
</evidence>
<dbReference type="Proteomes" id="UP000054821">
    <property type="component" value="Unassembled WGS sequence"/>
</dbReference>
<dbReference type="STRING" id="398673.A0A2P4ZE50"/>
<keyword evidence="3" id="KW-0067">ATP-binding</keyword>
<comment type="caution">
    <text evidence="6">The sequence shown here is derived from an EMBL/GenBank/DDBJ whole genome shotgun (WGS) entry which is preliminary data.</text>
</comment>
<dbReference type="InterPro" id="IPR000330">
    <property type="entry name" value="SNF2_N"/>
</dbReference>
<evidence type="ECO:0000256" key="3">
    <source>
        <dbReference type="ARBA" id="ARBA00022840"/>
    </source>
</evidence>
<name>A0A2P4ZE50_9HYPO</name>
<evidence type="ECO:0000256" key="2">
    <source>
        <dbReference type="ARBA" id="ARBA00022801"/>
    </source>
</evidence>
<sequence length="392" mass="42870">MGSHLNETSLKRQQPENSNSNDDVQPPRKKAAVLETRKYPPSAISPHEELNIDESRLSCAEDSRTDHSQVASNEDQLVCFGMIGGISGSVSGACRLKGSPTQRFAVQLDSSHGFHCINDASIKGKINLDFINITNACCENEDLTLQVICYVDAIQSSIAPLSTPCRLDMILFGPHSLFEDVGSFFEEYNLYLQDPVGCSQNVLYRNPHRLSAESGPDIWTFNLDKEVAAPFSVENAQTRLGSIDILNSQQDWAETKQPGSIRTKMQSHQLQALTFMLQREQGWAWDGSRADIWELYSETTGSHFINKVSDSVQKETPPQFYGGIIADPMGLGKTLSMISLVASDLLFDPNDPSSLTGAAAEDSTGCTLIVVPPPRISSPAAFPIADITEVLA</sequence>
<dbReference type="Pfam" id="PF00176">
    <property type="entry name" value="SNF2-rel_dom"/>
    <property type="match status" value="1"/>
</dbReference>
<evidence type="ECO:0000259" key="5">
    <source>
        <dbReference type="Pfam" id="PF00176"/>
    </source>
</evidence>
<dbReference type="EMBL" id="JPDN02000037">
    <property type="protein sequence ID" value="PON22550.1"/>
    <property type="molecule type" value="Genomic_DNA"/>
</dbReference>
<feature type="domain" description="SNF2 N-terminal" evidence="5">
    <location>
        <begin position="268"/>
        <end position="372"/>
    </location>
</feature>